<dbReference type="RefSeq" id="WP_179266637.1">
    <property type="nucleotide sequence ID" value="NZ_NEVQ01000012.1"/>
</dbReference>
<keyword evidence="2" id="KW-0812">Transmembrane</keyword>
<dbReference type="NCBIfam" id="TIGR02099">
    <property type="entry name" value="YhdP family protein"/>
    <property type="match status" value="1"/>
</dbReference>
<feature type="domain" description="YhdP central" evidence="3">
    <location>
        <begin position="1"/>
        <end position="303"/>
    </location>
</feature>
<feature type="compositionally biased region" description="Polar residues" evidence="1">
    <location>
        <begin position="294"/>
        <end position="320"/>
    </location>
</feature>
<comment type="caution">
    <text evidence="4">The sequence shown here is derived from an EMBL/GenBank/DDBJ whole genome shotgun (WGS) entry which is preliminary data.</text>
</comment>
<dbReference type="EMBL" id="NEVQ01000012">
    <property type="protein sequence ID" value="OZI57515.1"/>
    <property type="molecule type" value="Genomic_DNA"/>
</dbReference>
<dbReference type="PANTHER" id="PTHR38690:SF1">
    <property type="entry name" value="PROTEASE"/>
    <property type="match status" value="1"/>
</dbReference>
<dbReference type="InterPro" id="IPR025263">
    <property type="entry name" value="YhdP_central"/>
</dbReference>
<dbReference type="AlphaFoldDB" id="A0A261U7B1"/>
<keyword evidence="2" id="KW-0472">Membrane</keyword>
<keyword evidence="5" id="KW-1185">Reference proteome</keyword>
<keyword evidence="2" id="KW-1133">Transmembrane helix</keyword>
<dbReference type="InterPro" id="IPR011836">
    <property type="entry name" value="YhdP"/>
</dbReference>
<feature type="compositionally biased region" description="Basic and acidic residues" evidence="1">
    <location>
        <begin position="1223"/>
        <end position="1240"/>
    </location>
</feature>
<feature type="domain" description="YhdP central" evidence="3">
    <location>
        <begin position="355"/>
        <end position="1220"/>
    </location>
</feature>
<gene>
    <name evidence="4" type="ORF">CAL20_09010</name>
</gene>
<evidence type="ECO:0000256" key="2">
    <source>
        <dbReference type="SAM" id="Phobius"/>
    </source>
</evidence>
<dbReference type="PANTHER" id="PTHR38690">
    <property type="entry name" value="PROTEASE-RELATED"/>
    <property type="match status" value="1"/>
</dbReference>
<feature type="region of interest" description="Disordered" evidence="1">
    <location>
        <begin position="1219"/>
        <end position="1240"/>
    </location>
</feature>
<feature type="transmembrane region" description="Helical" evidence="2">
    <location>
        <begin position="12"/>
        <end position="33"/>
    </location>
</feature>
<feature type="region of interest" description="Disordered" evidence="1">
    <location>
        <begin position="292"/>
        <end position="320"/>
    </location>
</feature>
<dbReference type="Proteomes" id="UP000216885">
    <property type="component" value="Unassembled WGS sequence"/>
</dbReference>
<proteinExistence type="predicted"/>
<protein>
    <submittedName>
        <fullName evidence="4">TIGR02099 family protein</fullName>
    </submittedName>
</protein>
<evidence type="ECO:0000313" key="5">
    <source>
        <dbReference type="Proteomes" id="UP000216885"/>
    </source>
</evidence>
<evidence type="ECO:0000259" key="3">
    <source>
        <dbReference type="Pfam" id="PF13116"/>
    </source>
</evidence>
<name>A0A261U7B1_9BORD</name>
<dbReference type="Pfam" id="PF13116">
    <property type="entry name" value="YhdP"/>
    <property type="match status" value="2"/>
</dbReference>
<evidence type="ECO:0000256" key="1">
    <source>
        <dbReference type="SAM" id="MobiDB-lite"/>
    </source>
</evidence>
<accession>A0A261U7B1</accession>
<reference evidence="4 5" key="1">
    <citation type="submission" date="2017-05" db="EMBL/GenBank/DDBJ databases">
        <title>Complete and WGS of Bordetella genogroups.</title>
        <authorList>
            <person name="Spilker T."/>
            <person name="LiPuma J."/>
        </authorList>
    </citation>
    <scope>NUCLEOTIDE SEQUENCE [LARGE SCALE GENOMIC DNA]</scope>
    <source>
        <strain evidence="4 5">AU9919</strain>
    </source>
</reference>
<organism evidence="4 5">
    <name type="scientific">Bordetella genomosp. 4</name>
    <dbReference type="NCBI Taxonomy" id="463044"/>
    <lineage>
        <taxon>Bacteria</taxon>
        <taxon>Pseudomonadati</taxon>
        <taxon>Pseudomonadota</taxon>
        <taxon>Betaproteobacteria</taxon>
        <taxon>Burkholderiales</taxon>
        <taxon>Alcaligenaceae</taxon>
        <taxon>Bordetella</taxon>
    </lineage>
</organism>
<sequence length="1240" mass="133412">MSLIAKVFRCLFWTGFAIYIAAAATLLGLRYWVLPNIDQWRPRIEAYASEALGARVQIGELKANWRGLNPSLRLTSLVVYGSDNEPVLTLPTVSAVLGWRSVLVLSPRLLSLRVDGPELWVRRDATDHLWVAGQSIDLNTDADNVHGRSPLVRWLGNQRDLALVDATVHWQDELRQAPDVVLRNVSLRLFNGLLAHRFALSAEPPATLASGVLVRGNFSRNPLQAGAPRWTGELYAEIKDAEPRAWAPWLSVPAVSGRGAARAWLTLDEGKVTDLTADAALRGVSWHAADEGTVASTSSQTGDATEEASASHTRPHTAASSQALAFRLESGILHLQGPPGSVTQWDGVPLAPAAEDAGMTVRAELAGVQANLPETFDPALLQVDTLRLDATVRRLSQQPLVVDVRQLDLANDDLDARLNGRWTSQGKTVAGTADFQGNLARGSMSAIHKYLPLTVNADAREWLARGLPAGHIRDASVTVKGDLDEFPFEDKEDHGQFRIAGAYSGAIVDYAPPQGRNKGWPRLENVSGNFAVDKVSLSLDTPGGAIAHIGDDHTLTIGAVRATIPDMEHASTLHLDGEISGAVPAYLALANHYQLGQLLDGILDTAEGTGAWRVPLKLEVPLLNAEDSKVDGRIVFAGNDFRFVPQMPMLRDLQGELMFSERGLRVDVLRTEFLGGQARISGKLEQRQDALRVEGTLPASGLAQWVRNPLMDRLSGQTSYRAHVGYGPGGILDLSLDSDLTGMAIDLPAPVGKPKTTAVPLKASWGASSAADSGKRDQLSVSLGGNVALLLEHDRAARGSYFTRGALGVSRPAVLPATAGMLVDVQMPELDLDAWQQVADEAEAPKKADADKAAARSDALPVLNRINLATQHLRVGGWSIDNLTLAATRPQPTQWQVSLNSKQAAGSLSWQEASGAIAGRVTARLKHLALGGDSDVATSMPVKEGPTPDEDLSDIPAIDLQADQFSIYGSNVGKLEVLGTNLERGQSWRLDKLHIGNESATLDATGNWSLKGAQRGLTVDAKAQFKDLGAFVDRIGYKDHVGGGSGSIVGKMTWRDLPWTHDLANLEGNVQISLDKGRFLNVNSRSARLLELLSLQSLQRLAKLEANPADAWRDGFPFDTIRGDMALSRGIAHTEGYKLNGPVATIVLAGDTDIVAEQWNMKAVVIPNLDASGAAVVTALAVNPLIGLGAFVTQWLLKHPLAQAMTMEYAVTGSWDDPQVHPIETKRTPNHPSSRDYIEH</sequence>
<evidence type="ECO:0000313" key="4">
    <source>
        <dbReference type="EMBL" id="OZI57515.1"/>
    </source>
</evidence>